<keyword evidence="1" id="KW-0812">Transmembrane</keyword>
<feature type="transmembrane region" description="Helical" evidence="1">
    <location>
        <begin position="248"/>
        <end position="269"/>
    </location>
</feature>
<evidence type="ECO:0000313" key="3">
    <source>
        <dbReference type="Proteomes" id="UP000261758"/>
    </source>
</evidence>
<dbReference type="RefSeq" id="WP_013209738.1">
    <property type="nucleotide sequence ID" value="NZ_CP022760.1"/>
</dbReference>
<protein>
    <recommendedName>
        <fullName evidence="4">Transmembrane protein</fullName>
    </recommendedName>
</protein>
<evidence type="ECO:0000313" key="2">
    <source>
        <dbReference type="EMBL" id="AXV84718.1"/>
    </source>
</evidence>
<dbReference type="Proteomes" id="UP000261758">
    <property type="component" value="Plasmid unnamed"/>
</dbReference>
<gene>
    <name evidence="2" type="ORF">CJO77_19640</name>
</gene>
<proteinExistence type="predicted"/>
<accession>A0AAD0SC24</accession>
<keyword evidence="2" id="KW-0614">Plasmid</keyword>
<dbReference type="AlphaFoldDB" id="A0AAD0SC24"/>
<dbReference type="EMBL" id="CP022760">
    <property type="protein sequence ID" value="AXV84718.1"/>
    <property type="molecule type" value="Genomic_DNA"/>
</dbReference>
<geneLocation type="plasmid" evidence="2 3">
    <name>unnamed</name>
</geneLocation>
<sequence>MGLGDKAIGFVEAFHKISESDTLRKLAWPANVATLMAVSSMRTVQGLPLLQIEVKFVRALALTGVTTMGTAAQKYVEKVALSKKAEAAERARMRKATGALQAAARAKSSGALESGGARNARAAGLGAMLDVFAAVIKGYQLGVKNDGRSAGELVQQTLQGVGNLLDWRAKAYEEAIFNGVNASEFYRAKAMTTSFDGLRMENLLILRKTAFKVLLPAAVISMAFDIWDAKKSDARGDIGVRNAQIASVVGTALAIAGIGVAAFNVGLFGFSAAGIAAVLGFVGAVLTFGSVLVLGGLAWLGISGIQDEPWVNWLKDCPLARNKEDPNGLQREKHPPVHANLLDTLQNLSNAKAAL</sequence>
<keyword evidence="1" id="KW-0472">Membrane</keyword>
<evidence type="ECO:0000256" key="1">
    <source>
        <dbReference type="SAM" id="Phobius"/>
    </source>
</evidence>
<evidence type="ECO:0008006" key="4">
    <source>
        <dbReference type="Google" id="ProtNLM"/>
    </source>
</evidence>
<feature type="transmembrane region" description="Helical" evidence="1">
    <location>
        <begin position="275"/>
        <end position="300"/>
    </location>
</feature>
<keyword evidence="1" id="KW-1133">Transmembrane helix</keyword>
<name>A0AAD0SC24_RALSL</name>
<organism evidence="2 3">
    <name type="scientific">Ralstonia solanacearum</name>
    <name type="common">Pseudomonas solanacearum</name>
    <dbReference type="NCBI Taxonomy" id="305"/>
    <lineage>
        <taxon>Bacteria</taxon>
        <taxon>Pseudomonadati</taxon>
        <taxon>Pseudomonadota</taxon>
        <taxon>Betaproteobacteria</taxon>
        <taxon>Burkholderiales</taxon>
        <taxon>Burkholderiaceae</taxon>
        <taxon>Ralstonia</taxon>
        <taxon>Ralstonia solanacearum species complex</taxon>
    </lineage>
</organism>
<reference evidence="2 3" key="1">
    <citation type="submission" date="2017-08" db="EMBL/GenBank/DDBJ databases">
        <title>Genome sequences of Ralstonia solanacearum Species Complex (RSSC) isolated from Potato bacterial wilts in Korea.</title>
        <authorList>
            <person name="Cho H."/>
            <person name="Song E.-S."/>
            <person name="Lee Y.K."/>
            <person name="Lee S."/>
            <person name="Lee S.-W."/>
            <person name="Jo A."/>
            <person name="Kim J.-G."/>
            <person name="Hwang I."/>
        </authorList>
    </citation>
    <scope>NUCLEOTIDE SEQUENCE [LARGE SCALE GENOMIC DNA]</scope>
    <source>
        <strain evidence="2 3">T98</strain>
        <plasmid evidence="2 3">unnamed</plasmid>
    </source>
</reference>